<name>A0A653D245_CALMS</name>
<dbReference type="OrthoDB" id="7411064at2759"/>
<sequence length="127" mass="14506">MSQNSANFDMMPPTSTASTSSIFSCLFFDHKQKRSGKKLQNLVFPQSETVPLQIKNIAINLGDSLILPKLESQTIVYHQSCYAAYQSKEKRSIEESTKSSYAKYRQLHKLAFQSILAFITTEIYNRK</sequence>
<keyword evidence="2" id="KW-1185">Reference proteome</keyword>
<organism evidence="1 2">
    <name type="scientific">Callosobruchus maculatus</name>
    <name type="common">Southern cowpea weevil</name>
    <name type="synonym">Pulse bruchid</name>
    <dbReference type="NCBI Taxonomy" id="64391"/>
    <lineage>
        <taxon>Eukaryota</taxon>
        <taxon>Metazoa</taxon>
        <taxon>Ecdysozoa</taxon>
        <taxon>Arthropoda</taxon>
        <taxon>Hexapoda</taxon>
        <taxon>Insecta</taxon>
        <taxon>Pterygota</taxon>
        <taxon>Neoptera</taxon>
        <taxon>Endopterygota</taxon>
        <taxon>Coleoptera</taxon>
        <taxon>Polyphaga</taxon>
        <taxon>Cucujiformia</taxon>
        <taxon>Chrysomeloidea</taxon>
        <taxon>Chrysomelidae</taxon>
        <taxon>Bruchinae</taxon>
        <taxon>Bruchini</taxon>
        <taxon>Callosobruchus</taxon>
    </lineage>
</organism>
<dbReference type="AlphaFoldDB" id="A0A653D245"/>
<protein>
    <submittedName>
        <fullName evidence="1">Uncharacterized protein</fullName>
    </submittedName>
</protein>
<dbReference type="Proteomes" id="UP000410492">
    <property type="component" value="Unassembled WGS sequence"/>
</dbReference>
<proteinExistence type="predicted"/>
<accession>A0A653D245</accession>
<reference evidence="1 2" key="1">
    <citation type="submission" date="2019-01" db="EMBL/GenBank/DDBJ databases">
        <authorList>
            <person name="Sayadi A."/>
        </authorList>
    </citation>
    <scope>NUCLEOTIDE SEQUENCE [LARGE SCALE GENOMIC DNA]</scope>
</reference>
<evidence type="ECO:0000313" key="2">
    <source>
        <dbReference type="Proteomes" id="UP000410492"/>
    </source>
</evidence>
<gene>
    <name evidence="1" type="ORF">CALMAC_LOCUS13771</name>
</gene>
<dbReference type="EMBL" id="CAACVG010009796">
    <property type="protein sequence ID" value="VEN54241.1"/>
    <property type="molecule type" value="Genomic_DNA"/>
</dbReference>
<evidence type="ECO:0000313" key="1">
    <source>
        <dbReference type="EMBL" id="VEN54241.1"/>
    </source>
</evidence>